<dbReference type="InterPro" id="IPR044806">
    <property type="entry name" value="WVD2/WDL1-4"/>
</dbReference>
<comment type="similarity">
    <text evidence="2">Belongs to the TPX2 family.</text>
</comment>
<dbReference type="GO" id="GO:0005874">
    <property type="term" value="C:microtubule"/>
    <property type="evidence" value="ECO:0007669"/>
    <property type="project" value="UniProtKB-KW"/>
</dbReference>
<dbReference type="EMBL" id="JAJFAZ020000006">
    <property type="protein sequence ID" value="KAI5326647.1"/>
    <property type="molecule type" value="Genomic_DNA"/>
</dbReference>
<reference evidence="9 10" key="1">
    <citation type="journal article" date="2022" name="G3 (Bethesda)">
        <title>Whole-genome sequence and methylome profiling of the almond [Prunus dulcis (Mill.) D.A. Webb] cultivar 'Nonpareil'.</title>
        <authorList>
            <person name="D'Amico-Willman K.M."/>
            <person name="Ouma W.Z."/>
            <person name="Meulia T."/>
            <person name="Sideli G.M."/>
            <person name="Gradziel T.M."/>
            <person name="Fresnedo-Ramirez J."/>
        </authorList>
    </citation>
    <scope>NUCLEOTIDE SEQUENCE [LARGE SCALE GENOMIC DNA]</scope>
    <source>
        <strain evidence="9">Clone GOH B32 T37-40</strain>
    </source>
</reference>
<feature type="compositionally biased region" description="Low complexity" evidence="7">
    <location>
        <begin position="227"/>
        <end position="236"/>
    </location>
</feature>
<sequence length="421" mass="46110">MLAQGFCMTKQREGLEILSDRDQKLVMGREVTGVKVEKVEKVEKKINGVVVSANGFSHGKVHVSPKISEESIESKDYKVKDRIKENKVVGESVENQDVLAVKSTNLDDDLTEGKNEKLGTQKSSDNKNSGSPALKSVTLGNGHSNKAVGAETATSENSSNTESADATKSSESPTATKSSQSPTATKSPESPNAESPKSSQPTSPQSSSRKGSQPDNKKHADEEDNLSVTSSTAASVRTPKFKVTVGQAPSFRCYERAEKRKEFYSKLEEKHQALESERSQWEARAKEEQEAAIKALRKSMVFKANPVPNFYYQAPPPKTEPKKLPLTRPKSPKLNSLSRRKSCGDALSSSVEEKRRVCSREQRHSLGSQKEESTASTTLNNKAQSGRRNSMGSSKAKDQLKQEKEPTETSPKIIDGLESFF</sequence>
<dbReference type="PANTHER" id="PTHR46372:SF6">
    <property type="entry name" value="PROTEIN WVD2-LIKE 1"/>
    <property type="match status" value="1"/>
</dbReference>
<evidence type="ECO:0000256" key="7">
    <source>
        <dbReference type="SAM" id="MobiDB-lite"/>
    </source>
</evidence>
<feature type="coiled-coil region" evidence="6">
    <location>
        <begin position="257"/>
        <end position="291"/>
    </location>
</feature>
<dbReference type="AlphaFoldDB" id="A0AAD4YY40"/>
<dbReference type="PANTHER" id="PTHR46372">
    <property type="entry name" value="PROTEIN WVD2-LIKE 3"/>
    <property type="match status" value="1"/>
</dbReference>
<evidence type="ECO:0000313" key="10">
    <source>
        <dbReference type="Proteomes" id="UP001054821"/>
    </source>
</evidence>
<evidence type="ECO:0000256" key="5">
    <source>
        <dbReference type="ARBA" id="ARBA00023212"/>
    </source>
</evidence>
<comment type="caution">
    <text evidence="9">The sequence shown here is derived from an EMBL/GenBank/DDBJ whole genome shotgun (WGS) entry which is preliminary data.</text>
</comment>
<feature type="region of interest" description="Disordered" evidence="7">
    <location>
        <begin position="104"/>
        <end position="248"/>
    </location>
</feature>
<keyword evidence="10" id="KW-1185">Reference proteome</keyword>
<dbReference type="Proteomes" id="UP001054821">
    <property type="component" value="Chromosome 6"/>
</dbReference>
<evidence type="ECO:0000259" key="8">
    <source>
        <dbReference type="Pfam" id="PF06886"/>
    </source>
</evidence>
<feature type="compositionally biased region" description="Polar residues" evidence="7">
    <location>
        <begin position="120"/>
        <end position="131"/>
    </location>
</feature>
<dbReference type="GO" id="GO:0000226">
    <property type="term" value="P:microtubule cytoskeleton organization"/>
    <property type="evidence" value="ECO:0007669"/>
    <property type="project" value="InterPro"/>
</dbReference>
<evidence type="ECO:0000256" key="4">
    <source>
        <dbReference type="ARBA" id="ARBA00022701"/>
    </source>
</evidence>
<feature type="compositionally biased region" description="Low complexity" evidence="7">
    <location>
        <begin position="195"/>
        <end position="208"/>
    </location>
</feature>
<protein>
    <recommendedName>
        <fullName evidence="8">TPX2 C-terminal domain-containing protein</fullName>
    </recommendedName>
</protein>
<evidence type="ECO:0000256" key="6">
    <source>
        <dbReference type="SAM" id="Coils"/>
    </source>
</evidence>
<dbReference type="Pfam" id="PF06886">
    <property type="entry name" value="TPX2"/>
    <property type="match status" value="1"/>
</dbReference>
<feature type="domain" description="TPX2 C-terminal" evidence="8">
    <location>
        <begin position="250"/>
        <end position="321"/>
    </location>
</feature>
<dbReference type="InterPro" id="IPR027329">
    <property type="entry name" value="TPX2_C"/>
</dbReference>
<dbReference type="GO" id="GO:0008017">
    <property type="term" value="F:microtubule binding"/>
    <property type="evidence" value="ECO:0007669"/>
    <property type="project" value="InterPro"/>
</dbReference>
<feature type="compositionally biased region" description="Low complexity" evidence="7">
    <location>
        <begin position="150"/>
        <end position="164"/>
    </location>
</feature>
<feature type="compositionally biased region" description="Polar residues" evidence="7">
    <location>
        <begin position="374"/>
        <end position="393"/>
    </location>
</feature>
<evidence type="ECO:0000256" key="2">
    <source>
        <dbReference type="ARBA" id="ARBA00005885"/>
    </source>
</evidence>
<organism evidence="9 10">
    <name type="scientific">Prunus dulcis</name>
    <name type="common">Almond</name>
    <name type="synonym">Amygdalus dulcis</name>
    <dbReference type="NCBI Taxonomy" id="3755"/>
    <lineage>
        <taxon>Eukaryota</taxon>
        <taxon>Viridiplantae</taxon>
        <taxon>Streptophyta</taxon>
        <taxon>Embryophyta</taxon>
        <taxon>Tracheophyta</taxon>
        <taxon>Spermatophyta</taxon>
        <taxon>Magnoliopsida</taxon>
        <taxon>eudicotyledons</taxon>
        <taxon>Gunneridae</taxon>
        <taxon>Pentapetalae</taxon>
        <taxon>rosids</taxon>
        <taxon>fabids</taxon>
        <taxon>Rosales</taxon>
        <taxon>Rosaceae</taxon>
        <taxon>Amygdaloideae</taxon>
        <taxon>Amygdaleae</taxon>
        <taxon>Prunus</taxon>
    </lineage>
</organism>
<name>A0AAD4YY40_PRUDU</name>
<feature type="compositionally biased region" description="Basic and acidic residues" evidence="7">
    <location>
        <begin position="395"/>
        <end position="407"/>
    </location>
</feature>
<gene>
    <name evidence="9" type="ORF">L3X38_035721</name>
</gene>
<evidence type="ECO:0000256" key="1">
    <source>
        <dbReference type="ARBA" id="ARBA00004245"/>
    </source>
</evidence>
<feature type="region of interest" description="Disordered" evidence="7">
    <location>
        <begin position="307"/>
        <end position="421"/>
    </location>
</feature>
<evidence type="ECO:0000313" key="9">
    <source>
        <dbReference type="EMBL" id="KAI5326647.1"/>
    </source>
</evidence>
<keyword evidence="6" id="KW-0175">Coiled coil</keyword>
<evidence type="ECO:0000256" key="3">
    <source>
        <dbReference type="ARBA" id="ARBA00022490"/>
    </source>
</evidence>
<accession>A0AAD4YY40</accession>
<keyword evidence="5" id="KW-0206">Cytoskeleton</keyword>
<feature type="compositionally biased region" description="Polar residues" evidence="7">
    <location>
        <begin position="166"/>
        <end position="193"/>
    </location>
</feature>
<keyword evidence="4" id="KW-0493">Microtubule</keyword>
<feature type="compositionally biased region" description="Basic and acidic residues" evidence="7">
    <location>
        <begin position="351"/>
        <end position="373"/>
    </location>
</feature>
<comment type="subcellular location">
    <subcellularLocation>
        <location evidence="1">Cytoplasm</location>
        <location evidence="1">Cytoskeleton</location>
    </subcellularLocation>
</comment>
<proteinExistence type="inferred from homology"/>
<keyword evidence="3" id="KW-0963">Cytoplasm</keyword>